<proteinExistence type="predicted"/>
<sequence length="510" mass="52297">MEAGRSKGTVTLSSDLPAGAAPGPTITKATVRRIDAAGNPYTQEVTLNEGQAVDGEIISTTVVAAPAPTINAEVSATPVRRRPPPPKRKPKGPGRGRKKRLPLPAHSHANAASAAATGLVVGAQADGAQTIKQQDGASKNNDTEMADDDDGEDGEDGEDDGEEGDDDDEEGDGADGDTGFNSRAESEAKSDQMDITPQPSQPPQNETGEAAGTTRPSPNQELPPENTGLSAPLPPPSHVSGSPLKQVISAQSPGSPNLDASSQGAVLKAEASIDSAEKVPIPEEPTLSPIPPMDTNTVDESLGASLTPTAEEDVGMDLDMDMEDAAPLITESITETIPLATADNLTVITDSQNPTSVQPIESSAPVSTELPLDEAVKETTSVEPSLAKVEIGGPEATSSSDAQAPEITTGADMKSEPTVENVVDAPVESSTVQATDDTSVNEQPIPGLSVVEAQDEQPAPQTQDDNAANSPDLFSGLEAALDQHGHSSSEPIPDKSEAAVTQPEASCQSE</sequence>
<evidence type="ECO:0000313" key="2">
    <source>
        <dbReference type="Proteomes" id="UP001153332"/>
    </source>
</evidence>
<name>A0ACC2JKZ6_9PEZI</name>
<dbReference type="EMBL" id="JAPUUL010001181">
    <property type="protein sequence ID" value="KAJ8128126.1"/>
    <property type="molecule type" value="Genomic_DNA"/>
</dbReference>
<keyword evidence="2" id="KW-1185">Reference proteome</keyword>
<reference evidence="1" key="1">
    <citation type="submission" date="2022-12" db="EMBL/GenBank/DDBJ databases">
        <title>Genome Sequence of Lasiodiplodia mahajangana.</title>
        <authorList>
            <person name="Buettner E."/>
        </authorList>
    </citation>
    <scope>NUCLEOTIDE SEQUENCE</scope>
    <source>
        <strain evidence="1">VT137</strain>
    </source>
</reference>
<accession>A0ACC2JKZ6</accession>
<comment type="caution">
    <text evidence="1">The sequence shown here is derived from an EMBL/GenBank/DDBJ whole genome shotgun (WGS) entry which is preliminary data.</text>
</comment>
<organism evidence="1 2">
    <name type="scientific">Lasiodiplodia mahajangana</name>
    <dbReference type="NCBI Taxonomy" id="1108764"/>
    <lineage>
        <taxon>Eukaryota</taxon>
        <taxon>Fungi</taxon>
        <taxon>Dikarya</taxon>
        <taxon>Ascomycota</taxon>
        <taxon>Pezizomycotina</taxon>
        <taxon>Dothideomycetes</taxon>
        <taxon>Dothideomycetes incertae sedis</taxon>
        <taxon>Botryosphaeriales</taxon>
        <taxon>Botryosphaeriaceae</taxon>
        <taxon>Lasiodiplodia</taxon>
    </lineage>
</organism>
<gene>
    <name evidence="1" type="ORF">O1611_g5510</name>
</gene>
<dbReference type="Proteomes" id="UP001153332">
    <property type="component" value="Unassembled WGS sequence"/>
</dbReference>
<evidence type="ECO:0000313" key="1">
    <source>
        <dbReference type="EMBL" id="KAJ8128126.1"/>
    </source>
</evidence>
<protein>
    <submittedName>
        <fullName evidence="1">Uncharacterized protein</fullName>
    </submittedName>
</protein>